<dbReference type="EMBL" id="HBUF01099303">
    <property type="protein sequence ID" value="CAG6637688.1"/>
    <property type="molecule type" value="Transcribed_RNA"/>
</dbReference>
<reference evidence="1" key="1">
    <citation type="submission" date="2021-05" db="EMBL/GenBank/DDBJ databases">
        <authorList>
            <person name="Alioto T."/>
            <person name="Alioto T."/>
            <person name="Gomez Garrido J."/>
        </authorList>
    </citation>
    <scope>NUCLEOTIDE SEQUENCE</scope>
</reference>
<sequence>MLPVPYIAIVNYKSTVRFDWPKFKNITSKYFCLLPSLVHFALRESLAWKSNHVSSVILKFFLNFPEFNHPQVNHGQASRSRPCHQDPGSYWITGTMYTSQS</sequence>
<proteinExistence type="predicted"/>
<dbReference type="AlphaFoldDB" id="A0A8D8QSV9"/>
<protein>
    <submittedName>
        <fullName evidence="1">Uncharacterized protein</fullName>
    </submittedName>
</protein>
<name>A0A8D8QSV9_9HEMI</name>
<organism evidence="1">
    <name type="scientific">Cacopsylla melanoneura</name>
    <dbReference type="NCBI Taxonomy" id="428564"/>
    <lineage>
        <taxon>Eukaryota</taxon>
        <taxon>Metazoa</taxon>
        <taxon>Ecdysozoa</taxon>
        <taxon>Arthropoda</taxon>
        <taxon>Hexapoda</taxon>
        <taxon>Insecta</taxon>
        <taxon>Pterygota</taxon>
        <taxon>Neoptera</taxon>
        <taxon>Paraneoptera</taxon>
        <taxon>Hemiptera</taxon>
        <taxon>Sternorrhyncha</taxon>
        <taxon>Psylloidea</taxon>
        <taxon>Psyllidae</taxon>
        <taxon>Psyllinae</taxon>
        <taxon>Cacopsylla</taxon>
    </lineage>
</organism>
<evidence type="ECO:0000313" key="1">
    <source>
        <dbReference type="EMBL" id="CAG6637688.1"/>
    </source>
</evidence>
<accession>A0A8D8QSV9</accession>